<dbReference type="Proteomes" id="UP000018439">
    <property type="component" value="Chromosome"/>
</dbReference>
<keyword evidence="5" id="KW-0804">Transcription</keyword>
<dbReference type="InterPro" id="IPR001867">
    <property type="entry name" value="OmpR/PhoB-type_DNA-bd"/>
</dbReference>
<feature type="domain" description="OmpR/PhoB-type" evidence="9">
    <location>
        <begin position="127"/>
        <end position="225"/>
    </location>
</feature>
<protein>
    <submittedName>
        <fullName evidence="10">Two component transcriptional regulator, winged helix family</fullName>
    </submittedName>
</protein>
<accession>F3ZRQ4</accession>
<dbReference type="GO" id="GO:0000976">
    <property type="term" value="F:transcription cis-regulatory region binding"/>
    <property type="evidence" value="ECO:0007669"/>
    <property type="project" value="TreeGrafter"/>
</dbReference>
<keyword evidence="3" id="KW-0805">Transcription regulation</keyword>
<evidence type="ECO:0000256" key="1">
    <source>
        <dbReference type="ARBA" id="ARBA00022553"/>
    </source>
</evidence>
<keyword evidence="11" id="KW-1185">Reference proteome</keyword>
<dbReference type="PROSITE" id="PS51755">
    <property type="entry name" value="OMPR_PHOB"/>
    <property type="match status" value="1"/>
</dbReference>
<dbReference type="Pfam" id="PF00486">
    <property type="entry name" value="Trans_reg_C"/>
    <property type="match status" value="1"/>
</dbReference>
<dbReference type="InterPro" id="IPR011006">
    <property type="entry name" value="CheY-like_superfamily"/>
</dbReference>
<evidence type="ECO:0000256" key="2">
    <source>
        <dbReference type="ARBA" id="ARBA00023012"/>
    </source>
</evidence>
<dbReference type="HOGENOM" id="CLU_000445_30_4_10"/>
<dbReference type="SMART" id="SM00448">
    <property type="entry name" value="REC"/>
    <property type="match status" value="1"/>
</dbReference>
<name>F3ZRQ4_9BACE</name>
<dbReference type="SUPFAM" id="SSF52172">
    <property type="entry name" value="CheY-like"/>
    <property type="match status" value="1"/>
</dbReference>
<keyword evidence="4 7" id="KW-0238">DNA-binding</keyword>
<evidence type="ECO:0000256" key="5">
    <source>
        <dbReference type="ARBA" id="ARBA00023163"/>
    </source>
</evidence>
<dbReference type="Gene3D" id="3.40.50.2300">
    <property type="match status" value="1"/>
</dbReference>
<dbReference type="SMART" id="SM00862">
    <property type="entry name" value="Trans_reg_C"/>
    <property type="match status" value="1"/>
</dbReference>
<evidence type="ECO:0000259" key="8">
    <source>
        <dbReference type="PROSITE" id="PS50110"/>
    </source>
</evidence>
<dbReference type="Pfam" id="PF00072">
    <property type="entry name" value="Response_reg"/>
    <property type="match status" value="1"/>
</dbReference>
<reference evidence="10 11" key="1">
    <citation type="journal article" date="2011" name="Stand. Genomic Sci.">
        <title>Non-contiguous finished genome sequence of Bacteroides coprosuis type strain (PC139).</title>
        <authorList>
            <person name="Land M."/>
            <person name="Held B."/>
            <person name="Gronow S."/>
            <person name="Abt B."/>
            <person name="Lucas S."/>
            <person name="Del Rio T.G."/>
            <person name="Nolan M."/>
            <person name="Tice H."/>
            <person name="Cheng J.F."/>
            <person name="Pitluck S."/>
            <person name="Liolios K."/>
            <person name="Pagani I."/>
            <person name="Ivanova N."/>
            <person name="Mavromatis K."/>
            <person name="Mikhailova N."/>
            <person name="Pati A."/>
            <person name="Tapia R."/>
            <person name="Han C."/>
            <person name="Goodwin L."/>
            <person name="Chen A."/>
            <person name="Palaniappan K."/>
            <person name="Hauser L."/>
            <person name="Brambilla E.M."/>
            <person name="Rohde M."/>
            <person name="Goker M."/>
            <person name="Detter J.C."/>
            <person name="Woyke T."/>
            <person name="Bristow J."/>
            <person name="Eisen J.A."/>
            <person name="Markowitz V."/>
            <person name="Hugenholtz P."/>
            <person name="Kyrpides N.C."/>
            <person name="Klenk H.P."/>
            <person name="Lapidus A."/>
        </authorList>
    </citation>
    <scope>NUCLEOTIDE SEQUENCE</scope>
    <source>
        <strain evidence="10 11">DSM 18011</strain>
    </source>
</reference>
<evidence type="ECO:0000256" key="7">
    <source>
        <dbReference type="PROSITE-ProRule" id="PRU01091"/>
    </source>
</evidence>
<dbReference type="eggNOG" id="COG0745">
    <property type="taxonomic scope" value="Bacteria"/>
</dbReference>
<dbReference type="PANTHER" id="PTHR48111">
    <property type="entry name" value="REGULATOR OF RPOS"/>
    <property type="match status" value="1"/>
</dbReference>
<dbReference type="InterPro" id="IPR001789">
    <property type="entry name" value="Sig_transdc_resp-reg_receiver"/>
</dbReference>
<evidence type="ECO:0000313" key="11">
    <source>
        <dbReference type="Proteomes" id="UP000018439"/>
    </source>
</evidence>
<dbReference type="InterPro" id="IPR036388">
    <property type="entry name" value="WH-like_DNA-bd_sf"/>
</dbReference>
<proteinExistence type="predicted"/>
<dbReference type="STRING" id="679937.Bcop_1805"/>
<feature type="DNA-binding region" description="OmpR/PhoB-type" evidence="7">
    <location>
        <begin position="127"/>
        <end position="225"/>
    </location>
</feature>
<dbReference type="PANTHER" id="PTHR48111:SF22">
    <property type="entry name" value="REGULATOR OF RPOS"/>
    <property type="match status" value="1"/>
</dbReference>
<dbReference type="InterPro" id="IPR039420">
    <property type="entry name" value="WalR-like"/>
</dbReference>
<gene>
    <name evidence="10" type="ORF">Bcop_1805</name>
</gene>
<evidence type="ECO:0000259" key="9">
    <source>
        <dbReference type="PROSITE" id="PS51755"/>
    </source>
</evidence>
<dbReference type="CDD" id="cd00383">
    <property type="entry name" value="trans_reg_C"/>
    <property type="match status" value="1"/>
</dbReference>
<evidence type="ECO:0000256" key="3">
    <source>
        <dbReference type="ARBA" id="ARBA00023015"/>
    </source>
</evidence>
<sequence length="226" mass="25770">MDLLLVEDNSRISEFMVKGLQENNFSVTLAVNGVEARQLITSKEWSLIILDIMLPDIDGIELLQYTRFKKINTPILVVSALGDPEDKIKALNYGADDYLSKPFHFGELVARINALTRRSRSENTHASTLLECKGIQLNVTEHLVYKEGALIHLTLQEFKLLQLLMENLDKVLSRTEIINSVWGLDYESNTNIVDVYISYLRNKIEDKSKAKIIETVQGRGYIIRSK</sequence>
<dbReference type="GO" id="GO:0006355">
    <property type="term" value="P:regulation of DNA-templated transcription"/>
    <property type="evidence" value="ECO:0007669"/>
    <property type="project" value="InterPro"/>
</dbReference>
<organism evidence="10 11">
    <name type="scientific">Bacteroides coprosuis DSM 18011</name>
    <dbReference type="NCBI Taxonomy" id="679937"/>
    <lineage>
        <taxon>Bacteria</taxon>
        <taxon>Pseudomonadati</taxon>
        <taxon>Bacteroidota</taxon>
        <taxon>Bacteroidia</taxon>
        <taxon>Bacteroidales</taxon>
        <taxon>Bacteroidaceae</taxon>
        <taxon>Bacteroides</taxon>
    </lineage>
</organism>
<dbReference type="GO" id="GO:0000156">
    <property type="term" value="F:phosphorelay response regulator activity"/>
    <property type="evidence" value="ECO:0007669"/>
    <property type="project" value="TreeGrafter"/>
</dbReference>
<dbReference type="SUPFAM" id="SSF46894">
    <property type="entry name" value="C-terminal effector domain of the bipartite response regulators"/>
    <property type="match status" value="1"/>
</dbReference>
<dbReference type="Gene3D" id="1.10.10.10">
    <property type="entry name" value="Winged helix-like DNA-binding domain superfamily/Winged helix DNA-binding domain"/>
    <property type="match status" value="1"/>
</dbReference>
<dbReference type="PROSITE" id="PS50110">
    <property type="entry name" value="RESPONSE_REGULATORY"/>
    <property type="match status" value="1"/>
</dbReference>
<dbReference type="OrthoDB" id="9790442at2"/>
<dbReference type="FunFam" id="1.10.10.10:FF:000005">
    <property type="entry name" value="Two-component system response regulator"/>
    <property type="match status" value="1"/>
</dbReference>
<evidence type="ECO:0000256" key="4">
    <source>
        <dbReference type="ARBA" id="ARBA00023125"/>
    </source>
</evidence>
<dbReference type="GO" id="GO:0032993">
    <property type="term" value="C:protein-DNA complex"/>
    <property type="evidence" value="ECO:0007669"/>
    <property type="project" value="TreeGrafter"/>
</dbReference>
<dbReference type="Gene3D" id="6.10.250.690">
    <property type="match status" value="1"/>
</dbReference>
<evidence type="ECO:0000256" key="6">
    <source>
        <dbReference type="PROSITE-ProRule" id="PRU00169"/>
    </source>
</evidence>
<dbReference type="GO" id="GO:0005829">
    <property type="term" value="C:cytosol"/>
    <property type="evidence" value="ECO:0007669"/>
    <property type="project" value="TreeGrafter"/>
</dbReference>
<keyword evidence="2" id="KW-0902">Two-component regulatory system</keyword>
<dbReference type="AlphaFoldDB" id="F3ZRQ4"/>
<keyword evidence="1 6" id="KW-0597">Phosphoprotein</keyword>
<feature type="domain" description="Response regulatory" evidence="8">
    <location>
        <begin position="2"/>
        <end position="116"/>
    </location>
</feature>
<dbReference type="InterPro" id="IPR016032">
    <property type="entry name" value="Sig_transdc_resp-reg_C-effctor"/>
</dbReference>
<feature type="modified residue" description="4-aspartylphosphate" evidence="6">
    <location>
        <position position="51"/>
    </location>
</feature>
<evidence type="ECO:0000313" key="10">
    <source>
        <dbReference type="EMBL" id="EGJ71993.1"/>
    </source>
</evidence>
<dbReference type="EMBL" id="CM001167">
    <property type="protein sequence ID" value="EGJ71993.1"/>
    <property type="molecule type" value="Genomic_DNA"/>
</dbReference>